<evidence type="ECO:0000256" key="4">
    <source>
        <dbReference type="ARBA" id="ARBA00022825"/>
    </source>
</evidence>
<keyword evidence="4 5" id="KW-0720">Serine protease</keyword>
<dbReference type="Pfam" id="PF00082">
    <property type="entry name" value="Peptidase_S8"/>
    <property type="match status" value="1"/>
</dbReference>
<dbReference type="InterPro" id="IPR013783">
    <property type="entry name" value="Ig-like_fold"/>
</dbReference>
<evidence type="ECO:0000256" key="3">
    <source>
        <dbReference type="ARBA" id="ARBA00022801"/>
    </source>
</evidence>
<evidence type="ECO:0000256" key="5">
    <source>
        <dbReference type="PROSITE-ProRule" id="PRU01240"/>
    </source>
</evidence>
<gene>
    <name evidence="7" type="ORF">AT705_05250</name>
</gene>
<keyword evidence="2 5" id="KW-0645">Protease</keyword>
<protein>
    <recommendedName>
        <fullName evidence="6">PKD domain-containing protein</fullName>
    </recommendedName>
</protein>
<dbReference type="GO" id="GO:0004252">
    <property type="term" value="F:serine-type endopeptidase activity"/>
    <property type="evidence" value="ECO:0007669"/>
    <property type="project" value="UniProtKB-UniRule"/>
</dbReference>
<feature type="domain" description="PKD" evidence="6">
    <location>
        <begin position="457"/>
        <end position="541"/>
    </location>
</feature>
<dbReference type="PROSITE" id="PS00138">
    <property type="entry name" value="SUBTILASE_SER"/>
    <property type="match status" value="1"/>
</dbReference>
<dbReference type="InterPro" id="IPR050131">
    <property type="entry name" value="Peptidase_S8_subtilisin-like"/>
</dbReference>
<evidence type="ECO:0000256" key="2">
    <source>
        <dbReference type="ARBA" id="ARBA00022670"/>
    </source>
</evidence>
<dbReference type="InterPro" id="IPR000209">
    <property type="entry name" value="Peptidase_S8/S53_dom"/>
</dbReference>
<accession>A0A0U3HN97</accession>
<evidence type="ECO:0000256" key="1">
    <source>
        <dbReference type="ARBA" id="ARBA00011073"/>
    </source>
</evidence>
<dbReference type="InterPro" id="IPR022398">
    <property type="entry name" value="Peptidase_S8_His-AS"/>
</dbReference>
<reference evidence="7 8" key="1">
    <citation type="submission" date="2015-12" db="EMBL/GenBank/DDBJ databases">
        <title>Complete genome sequence of Pseudoalteromonas rubra SCSIO 6842, harboring a conjugative plasmid.</title>
        <authorList>
            <person name="Li B."/>
            <person name="Wang X."/>
        </authorList>
    </citation>
    <scope>NUCLEOTIDE SEQUENCE [LARGE SCALE GENOMIC DNA]</scope>
    <source>
        <strain evidence="7 8">SCSIO 6842</strain>
    </source>
</reference>
<dbReference type="PROSITE" id="PS50093">
    <property type="entry name" value="PKD"/>
    <property type="match status" value="1"/>
</dbReference>
<evidence type="ECO:0000313" key="8">
    <source>
        <dbReference type="Proteomes" id="UP000069015"/>
    </source>
</evidence>
<evidence type="ECO:0000313" key="7">
    <source>
        <dbReference type="EMBL" id="ALU42408.1"/>
    </source>
</evidence>
<dbReference type="InterPro" id="IPR035986">
    <property type="entry name" value="PKD_dom_sf"/>
</dbReference>
<dbReference type="Pfam" id="PF18911">
    <property type="entry name" value="PKD_4"/>
    <property type="match status" value="1"/>
</dbReference>
<dbReference type="SUPFAM" id="SSF52743">
    <property type="entry name" value="Subtilisin-like"/>
    <property type="match status" value="1"/>
</dbReference>
<dbReference type="InterPro" id="IPR000601">
    <property type="entry name" value="PKD_dom"/>
</dbReference>
<comment type="similarity">
    <text evidence="1 5">Belongs to the peptidase S8 family.</text>
</comment>
<dbReference type="PROSITE" id="PS00137">
    <property type="entry name" value="SUBTILASE_HIS"/>
    <property type="match status" value="1"/>
</dbReference>
<dbReference type="SMART" id="SM00089">
    <property type="entry name" value="PKD"/>
    <property type="match status" value="1"/>
</dbReference>
<feature type="active site" description="Charge relay system" evidence="5">
    <location>
        <position position="396"/>
    </location>
</feature>
<name>A0A0U3HN97_9GAMM</name>
<dbReference type="GO" id="GO:0006508">
    <property type="term" value="P:proteolysis"/>
    <property type="evidence" value="ECO:0007669"/>
    <property type="project" value="UniProtKB-KW"/>
</dbReference>
<dbReference type="CDD" id="cd00146">
    <property type="entry name" value="PKD"/>
    <property type="match status" value="1"/>
</dbReference>
<dbReference type="InterPro" id="IPR023828">
    <property type="entry name" value="Peptidase_S8_Ser-AS"/>
</dbReference>
<dbReference type="PANTHER" id="PTHR43806">
    <property type="entry name" value="PEPTIDASE S8"/>
    <property type="match status" value="1"/>
</dbReference>
<dbReference type="PRINTS" id="PR00723">
    <property type="entry name" value="SUBTILISIN"/>
</dbReference>
<feature type="active site" description="Charge relay system" evidence="5">
    <location>
        <position position="209"/>
    </location>
</feature>
<dbReference type="InterPro" id="IPR022409">
    <property type="entry name" value="PKD/Chitinase_dom"/>
</dbReference>
<dbReference type="SUPFAM" id="SSF49299">
    <property type="entry name" value="PKD domain"/>
    <property type="match status" value="1"/>
</dbReference>
<feature type="active site" description="Charge relay system" evidence="5">
    <location>
        <position position="151"/>
    </location>
</feature>
<dbReference type="PROSITE" id="PS51892">
    <property type="entry name" value="SUBTILASE"/>
    <property type="match status" value="1"/>
</dbReference>
<dbReference type="EMBL" id="CP013611">
    <property type="protein sequence ID" value="ALU42408.1"/>
    <property type="molecule type" value="Genomic_DNA"/>
</dbReference>
<dbReference type="KEGG" id="prr:AT705_05250"/>
<dbReference type="PANTHER" id="PTHR43806:SF11">
    <property type="entry name" value="CEREVISIN-RELATED"/>
    <property type="match status" value="1"/>
</dbReference>
<sequence length="556" mass="59000">MTEAIATPELDNLALSAQLNKSYQALKSQTQQGKNVRVIARLKPIQQPATYVYRTEKFAKQNQIQARLSEANSELQTLGVKVSRSLPRWGYMTMEVSDTELDALAHSGLFDMISEDTANSAHISASSQHVNAQEAHDMGYSGAGQTIVVFDSGFDVDHPFLGGRVIQEACFSSNATNHDTSLCANGATTGIGPGSASICENEDLNECHHGTHVAGIAAGALTGFSGIAPEANIVGVQVFTRVNHTAICEESTPCLRTYDTDLLAAFNWVIEEVERGALENVATLNLSLGGGEFAGACDDRLLAAPIEELREMGIATVISAGNDYFNGSVGQPGCVSDAITVGGTLRTEDDLLIVRDANGVIDWGTNMSEQVDVLAPGRRIESSIPGPTFETMSGTSMSAPHVAGAIAVLKQINPDASVDRIEQVLESTGVNVTDPRNGITRPRIDVHAAALALEGKPIAALDQPSYSVMVGTQTTFTAKASSDPNGHTLSYGWDFDGNGVVDEETSQSSAQHTYENIGSYQMKLTVSNNERSDTTQASVTVYDPVLLSIIISSSLL</sequence>
<dbReference type="InterPro" id="IPR015500">
    <property type="entry name" value="Peptidase_S8_subtilisin-rel"/>
</dbReference>
<keyword evidence="3 5" id="KW-0378">Hydrolase</keyword>
<dbReference type="Gene3D" id="2.60.40.10">
    <property type="entry name" value="Immunoglobulins"/>
    <property type="match status" value="1"/>
</dbReference>
<evidence type="ECO:0000259" key="6">
    <source>
        <dbReference type="PROSITE" id="PS50093"/>
    </source>
</evidence>
<organism evidence="7 8">
    <name type="scientific">Pseudoalteromonas rubra</name>
    <dbReference type="NCBI Taxonomy" id="43658"/>
    <lineage>
        <taxon>Bacteria</taxon>
        <taxon>Pseudomonadati</taxon>
        <taxon>Pseudomonadota</taxon>
        <taxon>Gammaproteobacteria</taxon>
        <taxon>Alteromonadales</taxon>
        <taxon>Pseudoalteromonadaceae</taxon>
        <taxon>Pseudoalteromonas</taxon>
    </lineage>
</organism>
<dbReference type="InterPro" id="IPR036852">
    <property type="entry name" value="Peptidase_S8/S53_dom_sf"/>
</dbReference>
<dbReference type="Proteomes" id="UP000069015">
    <property type="component" value="Chromosome 1"/>
</dbReference>
<proteinExistence type="inferred from homology"/>
<dbReference type="AlphaFoldDB" id="A0A0U3HN97"/>
<dbReference type="Gene3D" id="3.40.50.200">
    <property type="entry name" value="Peptidase S8/S53 domain"/>
    <property type="match status" value="1"/>
</dbReference>